<dbReference type="Gramene" id="AET1Gv21039500.17">
    <property type="protein sequence ID" value="AET1Gv21039500.17"/>
    <property type="gene ID" value="AET1Gv21039500"/>
</dbReference>
<name>A0A453A4N1_AEGTS</name>
<evidence type="ECO:0000313" key="1">
    <source>
        <dbReference type="EnsemblPlants" id="AET1Gv21039500.17"/>
    </source>
</evidence>
<accession>A0A453A4N1</accession>
<protein>
    <submittedName>
        <fullName evidence="1">Uncharacterized protein</fullName>
    </submittedName>
</protein>
<organism evidence="1 2">
    <name type="scientific">Aegilops tauschii subsp. strangulata</name>
    <name type="common">Goatgrass</name>
    <dbReference type="NCBI Taxonomy" id="200361"/>
    <lineage>
        <taxon>Eukaryota</taxon>
        <taxon>Viridiplantae</taxon>
        <taxon>Streptophyta</taxon>
        <taxon>Embryophyta</taxon>
        <taxon>Tracheophyta</taxon>
        <taxon>Spermatophyta</taxon>
        <taxon>Magnoliopsida</taxon>
        <taxon>Liliopsida</taxon>
        <taxon>Poales</taxon>
        <taxon>Poaceae</taxon>
        <taxon>BOP clade</taxon>
        <taxon>Pooideae</taxon>
        <taxon>Triticodae</taxon>
        <taxon>Triticeae</taxon>
        <taxon>Triticinae</taxon>
        <taxon>Aegilops</taxon>
    </lineage>
</organism>
<dbReference type="EnsemblPlants" id="AET1Gv21039500.13">
    <property type="protein sequence ID" value="AET1Gv21039500.13"/>
    <property type="gene ID" value="AET1Gv21039500"/>
</dbReference>
<reference evidence="2" key="1">
    <citation type="journal article" date="2014" name="Science">
        <title>Ancient hybridizations among the ancestral genomes of bread wheat.</title>
        <authorList>
            <consortium name="International Wheat Genome Sequencing Consortium,"/>
            <person name="Marcussen T."/>
            <person name="Sandve S.R."/>
            <person name="Heier L."/>
            <person name="Spannagl M."/>
            <person name="Pfeifer M."/>
            <person name="Jakobsen K.S."/>
            <person name="Wulff B.B."/>
            <person name="Steuernagel B."/>
            <person name="Mayer K.F."/>
            <person name="Olsen O.A."/>
        </authorList>
    </citation>
    <scope>NUCLEOTIDE SEQUENCE [LARGE SCALE GENOMIC DNA]</scope>
    <source>
        <strain evidence="2">cv. AL8/78</strain>
    </source>
</reference>
<reference evidence="1" key="3">
    <citation type="journal article" date="2017" name="Nature">
        <title>Genome sequence of the progenitor of the wheat D genome Aegilops tauschii.</title>
        <authorList>
            <person name="Luo M.C."/>
            <person name="Gu Y.Q."/>
            <person name="Puiu D."/>
            <person name="Wang H."/>
            <person name="Twardziok S.O."/>
            <person name="Deal K.R."/>
            <person name="Huo N."/>
            <person name="Zhu T."/>
            <person name="Wang L."/>
            <person name="Wang Y."/>
            <person name="McGuire P.E."/>
            <person name="Liu S."/>
            <person name="Long H."/>
            <person name="Ramasamy R.K."/>
            <person name="Rodriguez J.C."/>
            <person name="Van S.L."/>
            <person name="Yuan L."/>
            <person name="Wang Z."/>
            <person name="Xia Z."/>
            <person name="Xiao L."/>
            <person name="Anderson O.D."/>
            <person name="Ouyang S."/>
            <person name="Liang Y."/>
            <person name="Zimin A.V."/>
            <person name="Pertea G."/>
            <person name="Qi P."/>
            <person name="Bennetzen J.L."/>
            <person name="Dai X."/>
            <person name="Dawson M.W."/>
            <person name="Muller H.G."/>
            <person name="Kugler K."/>
            <person name="Rivarola-Duarte L."/>
            <person name="Spannagl M."/>
            <person name="Mayer K.F.X."/>
            <person name="Lu F.H."/>
            <person name="Bevan M.W."/>
            <person name="Leroy P."/>
            <person name="Li P."/>
            <person name="You F.M."/>
            <person name="Sun Q."/>
            <person name="Liu Z."/>
            <person name="Lyons E."/>
            <person name="Wicker T."/>
            <person name="Salzberg S.L."/>
            <person name="Devos K.M."/>
            <person name="Dvorak J."/>
        </authorList>
    </citation>
    <scope>NUCLEOTIDE SEQUENCE [LARGE SCALE GENOMIC DNA]</scope>
    <source>
        <strain evidence="1">cv. AL8/78</strain>
    </source>
</reference>
<keyword evidence="2" id="KW-1185">Reference proteome</keyword>
<reference evidence="1" key="5">
    <citation type="journal article" date="2021" name="G3 (Bethesda)">
        <title>Aegilops tauschii genome assembly Aet v5.0 features greater sequence contiguity and improved annotation.</title>
        <authorList>
            <person name="Wang L."/>
            <person name="Zhu T."/>
            <person name="Rodriguez J.C."/>
            <person name="Deal K.R."/>
            <person name="Dubcovsky J."/>
            <person name="McGuire P.E."/>
            <person name="Lux T."/>
            <person name="Spannagl M."/>
            <person name="Mayer K.F.X."/>
            <person name="Baldrich P."/>
            <person name="Meyers B.C."/>
            <person name="Huo N."/>
            <person name="Gu Y.Q."/>
            <person name="Zhou H."/>
            <person name="Devos K.M."/>
            <person name="Bennetzen J.L."/>
            <person name="Unver T."/>
            <person name="Budak H."/>
            <person name="Gulick P.J."/>
            <person name="Galiba G."/>
            <person name="Kalapos B."/>
            <person name="Nelson D.R."/>
            <person name="Li P."/>
            <person name="You F.M."/>
            <person name="Luo M.C."/>
            <person name="Dvorak J."/>
        </authorList>
    </citation>
    <scope>NUCLEOTIDE SEQUENCE [LARGE SCALE GENOMIC DNA]</scope>
    <source>
        <strain evidence="1">cv. AL8/78</strain>
    </source>
</reference>
<reference evidence="2" key="2">
    <citation type="journal article" date="2017" name="Nat. Plants">
        <title>The Aegilops tauschii genome reveals multiple impacts of transposons.</title>
        <authorList>
            <person name="Zhao G."/>
            <person name="Zou C."/>
            <person name="Li K."/>
            <person name="Wang K."/>
            <person name="Li T."/>
            <person name="Gao L."/>
            <person name="Zhang X."/>
            <person name="Wang H."/>
            <person name="Yang Z."/>
            <person name="Liu X."/>
            <person name="Jiang W."/>
            <person name="Mao L."/>
            <person name="Kong X."/>
            <person name="Jiao Y."/>
            <person name="Jia J."/>
        </authorList>
    </citation>
    <scope>NUCLEOTIDE SEQUENCE [LARGE SCALE GENOMIC DNA]</scope>
    <source>
        <strain evidence="2">cv. AL8/78</strain>
    </source>
</reference>
<reference evidence="1" key="4">
    <citation type="submission" date="2019-03" db="UniProtKB">
        <authorList>
            <consortium name="EnsemblPlants"/>
        </authorList>
    </citation>
    <scope>IDENTIFICATION</scope>
</reference>
<evidence type="ECO:0000313" key="2">
    <source>
        <dbReference type="Proteomes" id="UP000015105"/>
    </source>
</evidence>
<proteinExistence type="predicted"/>
<sequence>MYRTNQFLQLYQYILKRKGVYEHKHSYELKLFVIHSFPAGHSTSHLTTHMPHNLASSRLTQFYVPAM</sequence>
<dbReference type="Gramene" id="AET1Gv21039500.13">
    <property type="protein sequence ID" value="AET1Gv21039500.13"/>
    <property type="gene ID" value="AET1Gv21039500"/>
</dbReference>
<dbReference type="Proteomes" id="UP000015105">
    <property type="component" value="Chromosome 1D"/>
</dbReference>
<dbReference type="EnsemblPlants" id="AET1Gv21039500.17">
    <property type="protein sequence ID" value="AET1Gv21039500.17"/>
    <property type="gene ID" value="AET1Gv21039500"/>
</dbReference>
<dbReference type="AlphaFoldDB" id="A0A453A4N1"/>